<protein>
    <submittedName>
        <fullName evidence="1">Uncharacterized protein</fullName>
    </submittedName>
</protein>
<accession>A0A6J5M5R9</accession>
<organism evidence="1">
    <name type="scientific">uncultured Caudovirales phage</name>
    <dbReference type="NCBI Taxonomy" id="2100421"/>
    <lineage>
        <taxon>Viruses</taxon>
        <taxon>Duplodnaviria</taxon>
        <taxon>Heunggongvirae</taxon>
        <taxon>Uroviricota</taxon>
        <taxon>Caudoviricetes</taxon>
        <taxon>Peduoviridae</taxon>
        <taxon>Maltschvirus</taxon>
        <taxon>Maltschvirus maltsch</taxon>
    </lineage>
</organism>
<reference evidence="1" key="1">
    <citation type="submission" date="2020-04" db="EMBL/GenBank/DDBJ databases">
        <authorList>
            <person name="Chiriac C."/>
            <person name="Salcher M."/>
            <person name="Ghai R."/>
            <person name="Kavagutti S V."/>
        </authorList>
    </citation>
    <scope>NUCLEOTIDE SEQUENCE</scope>
</reference>
<name>A0A6J5M5R9_9CAUD</name>
<sequence length="112" mass="13179">MSLDAFFVQEVDPYSDTVCAETRRRIRLTIAAYAYEILQRPIMSDGEFDELAKAIDLAIDTRRPDLDKWFRKNFDPFTGMWIHGHPERARVEKLAWLCINSLENAREERDEA</sequence>
<proteinExistence type="predicted"/>
<gene>
    <name evidence="1" type="ORF">UFOVP395_162</name>
</gene>
<evidence type="ECO:0000313" key="1">
    <source>
        <dbReference type="EMBL" id="CAB4140827.1"/>
    </source>
</evidence>
<dbReference type="EMBL" id="LR796380">
    <property type="protein sequence ID" value="CAB4140827.1"/>
    <property type="molecule type" value="Genomic_DNA"/>
</dbReference>